<reference evidence="2 3" key="1">
    <citation type="journal article" date="2013" name="Nat. Commun.">
        <title>The evolution and pathogenic mechanisms of the rice sheath blight pathogen.</title>
        <authorList>
            <person name="Zheng A."/>
            <person name="Lin R."/>
            <person name="Xu L."/>
            <person name="Qin P."/>
            <person name="Tang C."/>
            <person name="Ai P."/>
            <person name="Zhang D."/>
            <person name="Liu Y."/>
            <person name="Sun Z."/>
            <person name="Feng H."/>
            <person name="Wang Y."/>
            <person name="Chen Y."/>
            <person name="Liang X."/>
            <person name="Fu R."/>
            <person name="Li Q."/>
            <person name="Zhang J."/>
            <person name="Yu X."/>
            <person name="Xie Z."/>
            <person name="Ding L."/>
            <person name="Guan P."/>
            <person name="Tang J."/>
            <person name="Liang Y."/>
            <person name="Wang S."/>
            <person name="Deng Q."/>
            <person name="Li S."/>
            <person name="Zhu J."/>
            <person name="Wang L."/>
            <person name="Liu H."/>
            <person name="Li P."/>
        </authorList>
    </citation>
    <scope>NUCLEOTIDE SEQUENCE [LARGE SCALE GENOMIC DNA]</scope>
    <source>
        <strain evidence="3">AG-1 IA</strain>
    </source>
</reference>
<keyword evidence="3" id="KW-1185">Reference proteome</keyword>
<organism evidence="2 3">
    <name type="scientific">Thanatephorus cucumeris (strain AG1-IA)</name>
    <name type="common">Rice sheath blight fungus</name>
    <name type="synonym">Rhizoctonia solani</name>
    <dbReference type="NCBI Taxonomy" id="983506"/>
    <lineage>
        <taxon>Eukaryota</taxon>
        <taxon>Fungi</taxon>
        <taxon>Dikarya</taxon>
        <taxon>Basidiomycota</taxon>
        <taxon>Agaricomycotina</taxon>
        <taxon>Agaricomycetes</taxon>
        <taxon>Cantharellales</taxon>
        <taxon>Ceratobasidiaceae</taxon>
        <taxon>Rhizoctonia</taxon>
        <taxon>Rhizoctonia solani AG-1</taxon>
    </lineage>
</organism>
<protein>
    <submittedName>
        <fullName evidence="2">Uncharacterized protein</fullName>
    </submittedName>
</protein>
<accession>L8WXY4</accession>
<comment type="caution">
    <text evidence="2">The sequence shown here is derived from an EMBL/GenBank/DDBJ whole genome shotgun (WGS) entry which is preliminary data.</text>
</comment>
<dbReference type="Proteomes" id="UP000011668">
    <property type="component" value="Unassembled WGS sequence"/>
</dbReference>
<sequence length="112" mass="12726">MHWMNATIRTGSGQSLMSDPSRTSATGSRPSLNTVGQCARCMISRRCLCKRTSSYTSVTSFLTACPSPISYNLRTCRRTYSYMRPRQFGTSEEKELWLTRIDLKLFSARLPI</sequence>
<dbReference type="EMBL" id="AFRT01001010">
    <property type="protein sequence ID" value="ELU41638.1"/>
    <property type="molecule type" value="Genomic_DNA"/>
</dbReference>
<evidence type="ECO:0000256" key="1">
    <source>
        <dbReference type="SAM" id="MobiDB-lite"/>
    </source>
</evidence>
<evidence type="ECO:0000313" key="3">
    <source>
        <dbReference type="Proteomes" id="UP000011668"/>
    </source>
</evidence>
<feature type="region of interest" description="Disordered" evidence="1">
    <location>
        <begin position="1"/>
        <end position="29"/>
    </location>
</feature>
<name>L8WXY4_THACA</name>
<evidence type="ECO:0000313" key="2">
    <source>
        <dbReference type="EMBL" id="ELU41638.1"/>
    </source>
</evidence>
<gene>
    <name evidence="2" type="ORF">AG1IA_04332</name>
</gene>
<proteinExistence type="predicted"/>
<feature type="compositionally biased region" description="Polar residues" evidence="1">
    <location>
        <begin position="7"/>
        <end position="29"/>
    </location>
</feature>
<dbReference type="HOGENOM" id="CLU_2147551_0_0_1"/>
<dbReference type="AlphaFoldDB" id="L8WXY4"/>